<reference evidence="3 4" key="1">
    <citation type="submission" date="2019-11" db="EMBL/GenBank/DDBJ databases">
        <title>Draft genome of Amycolatopsis RM579.</title>
        <authorList>
            <person name="Duangmal K."/>
            <person name="Mingma R."/>
        </authorList>
    </citation>
    <scope>NUCLEOTIDE SEQUENCE [LARGE SCALE GENOMIC DNA]</scope>
    <source>
        <strain evidence="3 4">RM579</strain>
    </source>
</reference>
<comment type="caution">
    <text evidence="3">The sequence shown here is derived from an EMBL/GenBank/DDBJ whole genome shotgun (WGS) entry which is preliminary data.</text>
</comment>
<dbReference type="EMBL" id="WMBA01000001">
    <property type="protein sequence ID" value="MTD52375.1"/>
    <property type="molecule type" value="Genomic_DNA"/>
</dbReference>
<sequence>AGLSGGRVALAVRPGLDYVAGLFGVMHAGATVVPTFPPSGRRAAERLAAILRGSSPHAVMVGGGQKRERVPAGLLVLEISTAGPGEEFDCVPADPALLQYTSGSTADPKGIMLTHDNLMSNCAALTAHIGHESDRVGLTWLPPYHDMGLIGTLLFALHGGWPLVMMDPEHFVQAPVRWLRAAAEFGATITVAPAFALELCTKSISDDELA</sequence>
<feature type="non-terminal residue" evidence="3">
    <location>
        <position position="1"/>
    </location>
</feature>
<dbReference type="OrthoDB" id="3671040at2"/>
<comment type="similarity">
    <text evidence="1">Belongs to the ATP-dependent AMP-binding enzyme family.</text>
</comment>
<gene>
    <name evidence="3" type="ORF">GKO32_00005</name>
</gene>
<dbReference type="Proteomes" id="UP000440096">
    <property type="component" value="Unassembled WGS sequence"/>
</dbReference>
<keyword evidence="4" id="KW-1185">Reference proteome</keyword>
<dbReference type="InterPro" id="IPR042099">
    <property type="entry name" value="ANL_N_sf"/>
</dbReference>
<evidence type="ECO:0000313" key="3">
    <source>
        <dbReference type="EMBL" id="MTD52375.1"/>
    </source>
</evidence>
<dbReference type="GO" id="GO:0005886">
    <property type="term" value="C:plasma membrane"/>
    <property type="evidence" value="ECO:0007669"/>
    <property type="project" value="TreeGrafter"/>
</dbReference>
<name>A0A6N7YHL0_9PSEU</name>
<proteinExistence type="inferred from homology"/>
<protein>
    <submittedName>
        <fullName evidence="3">AMP-binding protein</fullName>
    </submittedName>
</protein>
<dbReference type="InterPro" id="IPR000873">
    <property type="entry name" value="AMP-dep_synth/lig_dom"/>
</dbReference>
<dbReference type="Pfam" id="PF00501">
    <property type="entry name" value="AMP-binding"/>
    <property type="match status" value="1"/>
</dbReference>
<dbReference type="AlphaFoldDB" id="A0A6N7YHL0"/>
<accession>A0A6N7YHL0</accession>
<dbReference type="Gene3D" id="3.40.50.12780">
    <property type="entry name" value="N-terminal domain of ligase-like"/>
    <property type="match status" value="1"/>
</dbReference>
<dbReference type="GO" id="GO:0070566">
    <property type="term" value="F:adenylyltransferase activity"/>
    <property type="evidence" value="ECO:0007669"/>
    <property type="project" value="TreeGrafter"/>
</dbReference>
<organism evidence="3 4">
    <name type="scientific">Amycolatopsis pithecellobii</name>
    <dbReference type="NCBI Taxonomy" id="664692"/>
    <lineage>
        <taxon>Bacteria</taxon>
        <taxon>Bacillati</taxon>
        <taxon>Actinomycetota</taxon>
        <taxon>Actinomycetes</taxon>
        <taxon>Pseudonocardiales</taxon>
        <taxon>Pseudonocardiaceae</taxon>
        <taxon>Amycolatopsis</taxon>
    </lineage>
</organism>
<feature type="domain" description="AMP-dependent synthetase/ligase" evidence="2">
    <location>
        <begin position="5"/>
        <end position="202"/>
    </location>
</feature>
<evidence type="ECO:0000256" key="1">
    <source>
        <dbReference type="ARBA" id="ARBA00006432"/>
    </source>
</evidence>
<dbReference type="PANTHER" id="PTHR22754:SF32">
    <property type="entry name" value="DISCO-INTERACTING PROTEIN 2"/>
    <property type="match status" value="1"/>
</dbReference>
<dbReference type="PANTHER" id="PTHR22754">
    <property type="entry name" value="DISCO-INTERACTING PROTEIN 2 DIP2 -RELATED"/>
    <property type="match status" value="1"/>
</dbReference>
<dbReference type="SUPFAM" id="SSF56801">
    <property type="entry name" value="Acetyl-CoA synthetase-like"/>
    <property type="match status" value="1"/>
</dbReference>
<evidence type="ECO:0000313" key="4">
    <source>
        <dbReference type="Proteomes" id="UP000440096"/>
    </source>
</evidence>
<dbReference type="GO" id="GO:0006633">
    <property type="term" value="P:fatty acid biosynthetic process"/>
    <property type="evidence" value="ECO:0007669"/>
    <property type="project" value="TreeGrafter"/>
</dbReference>
<evidence type="ECO:0000259" key="2">
    <source>
        <dbReference type="Pfam" id="PF00501"/>
    </source>
</evidence>